<accession>X0WW90</accession>
<keyword evidence="2" id="KW-0521">NADP</keyword>
<dbReference type="InterPro" id="IPR024072">
    <property type="entry name" value="DHFR-like_dom_sf"/>
</dbReference>
<evidence type="ECO:0000256" key="2">
    <source>
        <dbReference type="ARBA" id="ARBA00022857"/>
    </source>
</evidence>
<feature type="non-terminal residue" evidence="5">
    <location>
        <position position="1"/>
    </location>
</feature>
<proteinExistence type="predicted"/>
<reference evidence="5" key="1">
    <citation type="journal article" date="2014" name="Front. Microbiol.">
        <title>High frequency of phylogenetically diverse reductive dehalogenase-homologous genes in deep subseafloor sedimentary metagenomes.</title>
        <authorList>
            <person name="Kawai M."/>
            <person name="Futagami T."/>
            <person name="Toyoda A."/>
            <person name="Takaki Y."/>
            <person name="Nishi S."/>
            <person name="Hori S."/>
            <person name="Arai W."/>
            <person name="Tsubouchi T."/>
            <person name="Morono Y."/>
            <person name="Uchiyama I."/>
            <person name="Ito T."/>
            <person name="Fujiyama A."/>
            <person name="Inagaki F."/>
            <person name="Takami H."/>
        </authorList>
    </citation>
    <scope>NUCLEOTIDE SEQUENCE</scope>
    <source>
        <strain evidence="5">Expedition CK06-06</strain>
    </source>
</reference>
<evidence type="ECO:0000256" key="3">
    <source>
        <dbReference type="ARBA" id="ARBA00023002"/>
    </source>
</evidence>
<dbReference type="GO" id="GO:0009231">
    <property type="term" value="P:riboflavin biosynthetic process"/>
    <property type="evidence" value="ECO:0007669"/>
    <property type="project" value="InterPro"/>
</dbReference>
<name>X0WW90_9ZZZZ</name>
<gene>
    <name evidence="5" type="ORF">S01H1_69700</name>
</gene>
<organism evidence="5">
    <name type="scientific">marine sediment metagenome</name>
    <dbReference type="NCBI Taxonomy" id="412755"/>
    <lineage>
        <taxon>unclassified sequences</taxon>
        <taxon>metagenomes</taxon>
        <taxon>ecological metagenomes</taxon>
    </lineage>
</organism>
<keyword evidence="3" id="KW-0560">Oxidoreductase</keyword>
<dbReference type="Pfam" id="PF01872">
    <property type="entry name" value="RibD_C"/>
    <property type="match status" value="1"/>
</dbReference>
<evidence type="ECO:0000259" key="4">
    <source>
        <dbReference type="Pfam" id="PF01872"/>
    </source>
</evidence>
<dbReference type="InterPro" id="IPR050765">
    <property type="entry name" value="Riboflavin_Biosynth_HTPR"/>
</dbReference>
<comment type="pathway">
    <text evidence="1">Cofactor biosynthesis; riboflavin biosynthesis.</text>
</comment>
<dbReference type="EMBL" id="BARS01046294">
    <property type="protein sequence ID" value="GAG28718.1"/>
    <property type="molecule type" value="Genomic_DNA"/>
</dbReference>
<feature type="domain" description="Bacterial bifunctional deaminase-reductase C-terminal" evidence="4">
    <location>
        <begin position="2"/>
        <end position="170"/>
    </location>
</feature>
<sequence length="188" mass="20116">VGAILVGIGTVLADDPLLTARPSKGKEATRIVLDSRLRIPMDCKLLATAQKMPLLIVTSQEAVQANPQVVEEVTQKGAEMLTIPTTEGQCDINFLLDELSGRGITQLLVEGGPTVITSFLREQLTDEICIYIAPKILGARGSAAITEPMAELTQAIGLHYVDIKQFGDDIRLTGLTKKALGEILIPEG</sequence>
<comment type="caution">
    <text evidence="5">The sequence shown here is derived from an EMBL/GenBank/DDBJ whole genome shotgun (WGS) entry which is preliminary data.</text>
</comment>
<dbReference type="SUPFAM" id="SSF53597">
    <property type="entry name" value="Dihydrofolate reductase-like"/>
    <property type="match status" value="1"/>
</dbReference>
<evidence type="ECO:0000256" key="1">
    <source>
        <dbReference type="ARBA" id="ARBA00005104"/>
    </source>
</evidence>
<dbReference type="PANTHER" id="PTHR38011">
    <property type="entry name" value="DIHYDROFOLATE REDUCTASE FAMILY PROTEIN (AFU_ORTHOLOGUE AFUA_8G06820)"/>
    <property type="match status" value="1"/>
</dbReference>
<dbReference type="InterPro" id="IPR002734">
    <property type="entry name" value="RibDG_C"/>
</dbReference>
<dbReference type="Gene3D" id="3.40.430.10">
    <property type="entry name" value="Dihydrofolate Reductase, subunit A"/>
    <property type="match status" value="1"/>
</dbReference>
<protein>
    <recommendedName>
        <fullName evidence="4">Bacterial bifunctional deaminase-reductase C-terminal domain-containing protein</fullName>
    </recommendedName>
</protein>
<evidence type="ECO:0000313" key="5">
    <source>
        <dbReference type="EMBL" id="GAG28718.1"/>
    </source>
</evidence>
<dbReference type="GO" id="GO:0008703">
    <property type="term" value="F:5-amino-6-(5-phosphoribosylamino)uracil reductase activity"/>
    <property type="evidence" value="ECO:0007669"/>
    <property type="project" value="InterPro"/>
</dbReference>
<dbReference type="AlphaFoldDB" id="X0WW90"/>
<dbReference type="PANTHER" id="PTHR38011:SF7">
    <property type="entry name" value="2,5-DIAMINO-6-RIBOSYLAMINO-4(3H)-PYRIMIDINONE 5'-PHOSPHATE REDUCTASE"/>
    <property type="match status" value="1"/>
</dbReference>